<dbReference type="GO" id="GO:0070403">
    <property type="term" value="F:NAD+ binding"/>
    <property type="evidence" value="ECO:0007669"/>
    <property type="project" value="InterPro"/>
</dbReference>
<evidence type="ECO:0000256" key="2">
    <source>
        <dbReference type="ARBA" id="ARBA00007005"/>
    </source>
</evidence>
<dbReference type="GO" id="GO:0006635">
    <property type="term" value="P:fatty acid beta-oxidation"/>
    <property type="evidence" value="ECO:0007669"/>
    <property type="project" value="UniProtKB-UniPathway"/>
</dbReference>
<keyword evidence="10" id="KW-0456">Lyase</keyword>
<reference evidence="16 17" key="1">
    <citation type="journal article" date="2010" name="Stand. Genomic Sci.">
        <title>Complete genome sequence of Haliangium ochraceum type strain (SMP-2).</title>
        <authorList>
            <consortium name="US DOE Joint Genome Institute (JGI-PGF)"/>
            <person name="Ivanova N."/>
            <person name="Daum C."/>
            <person name="Lang E."/>
            <person name="Abt B."/>
            <person name="Kopitz M."/>
            <person name="Saunders E."/>
            <person name="Lapidus A."/>
            <person name="Lucas S."/>
            <person name="Glavina Del Rio T."/>
            <person name="Nolan M."/>
            <person name="Tice H."/>
            <person name="Copeland A."/>
            <person name="Cheng J.F."/>
            <person name="Chen F."/>
            <person name="Bruce D."/>
            <person name="Goodwin L."/>
            <person name="Pitluck S."/>
            <person name="Mavromatis K."/>
            <person name="Pati A."/>
            <person name="Mikhailova N."/>
            <person name="Chen A."/>
            <person name="Palaniappan K."/>
            <person name="Land M."/>
            <person name="Hauser L."/>
            <person name="Chang Y.J."/>
            <person name="Jeffries C.D."/>
            <person name="Detter J.C."/>
            <person name="Brettin T."/>
            <person name="Rohde M."/>
            <person name="Goker M."/>
            <person name="Bristow J."/>
            <person name="Markowitz V."/>
            <person name="Eisen J.A."/>
            <person name="Hugenholtz P."/>
            <person name="Kyrpides N.C."/>
            <person name="Klenk H.P."/>
        </authorList>
    </citation>
    <scope>NUCLEOTIDE SEQUENCE [LARGE SCALE GENOMIC DNA]</scope>
    <source>
        <strain evidence="17">DSM 14365 / CIP 107738 / JCM 11303 / AJ 13395 / SMP-2</strain>
    </source>
</reference>
<organism evidence="16 17">
    <name type="scientific">Haliangium ochraceum (strain DSM 14365 / JCM 11303 / SMP-2)</name>
    <dbReference type="NCBI Taxonomy" id="502025"/>
    <lineage>
        <taxon>Bacteria</taxon>
        <taxon>Pseudomonadati</taxon>
        <taxon>Myxococcota</taxon>
        <taxon>Polyangia</taxon>
        <taxon>Haliangiales</taxon>
        <taxon>Kofleriaceae</taxon>
        <taxon>Haliangium</taxon>
    </lineage>
</organism>
<feature type="domain" description="3-hydroxyacyl-CoA dehydrogenase C-terminal" evidence="14">
    <location>
        <begin position="627"/>
        <end position="710"/>
    </location>
</feature>
<keyword evidence="8" id="KW-0520">NAD</keyword>
<keyword evidence="11" id="KW-0511">Multifunctional enzyme</keyword>
<dbReference type="eggNOG" id="COG1250">
    <property type="taxonomic scope" value="Bacteria"/>
</dbReference>
<dbReference type="EMBL" id="CP001804">
    <property type="protein sequence ID" value="ACY14210.1"/>
    <property type="molecule type" value="Genomic_DNA"/>
</dbReference>
<protein>
    <recommendedName>
        <fullName evidence="4">enoyl-CoA hydratase</fullName>
        <ecNumber evidence="4">4.2.1.17</ecNumber>
    </recommendedName>
</protein>
<dbReference type="Gene3D" id="3.90.226.10">
    <property type="entry name" value="2-enoyl-CoA Hydratase, Chain A, domain 1"/>
    <property type="match status" value="1"/>
</dbReference>
<proteinExistence type="inferred from homology"/>
<evidence type="ECO:0000256" key="13">
    <source>
        <dbReference type="SAM" id="MobiDB-lite"/>
    </source>
</evidence>
<feature type="domain" description="3-hydroxyacyl-CoA dehydrogenase C-terminal" evidence="14">
    <location>
        <begin position="496"/>
        <end position="591"/>
    </location>
</feature>
<comment type="pathway">
    <text evidence="1">Lipid metabolism; fatty acid beta-oxidation.</text>
</comment>
<evidence type="ECO:0000313" key="16">
    <source>
        <dbReference type="EMBL" id="ACY14210.1"/>
    </source>
</evidence>
<evidence type="ECO:0000256" key="10">
    <source>
        <dbReference type="ARBA" id="ARBA00023239"/>
    </source>
</evidence>
<keyword evidence="7" id="KW-0560">Oxidoreductase</keyword>
<feature type="region of interest" description="Disordered" evidence="13">
    <location>
        <begin position="697"/>
        <end position="722"/>
    </location>
</feature>
<dbReference type="PROSITE" id="PS00067">
    <property type="entry name" value="3HCDH"/>
    <property type="match status" value="1"/>
</dbReference>
<dbReference type="SUPFAM" id="SSF52096">
    <property type="entry name" value="ClpP/crotonase"/>
    <property type="match status" value="1"/>
</dbReference>
<dbReference type="Pfam" id="PF00725">
    <property type="entry name" value="3HCDH"/>
    <property type="match status" value="2"/>
</dbReference>
<dbReference type="STRING" id="502025.Hoch_1660"/>
<feature type="domain" description="3-hydroxyacyl-CoA dehydrogenase NAD binding" evidence="15">
    <location>
        <begin position="316"/>
        <end position="493"/>
    </location>
</feature>
<dbReference type="InterPro" id="IPR006108">
    <property type="entry name" value="3HC_DH_C"/>
</dbReference>
<dbReference type="InterPro" id="IPR006180">
    <property type="entry name" value="3-OHacyl-CoA_DH_CS"/>
</dbReference>
<evidence type="ECO:0000256" key="4">
    <source>
        <dbReference type="ARBA" id="ARBA00012076"/>
    </source>
</evidence>
<keyword evidence="9" id="KW-0443">Lipid metabolism</keyword>
<evidence type="ECO:0000256" key="12">
    <source>
        <dbReference type="ARBA" id="ARBA00049556"/>
    </source>
</evidence>
<dbReference type="FunFam" id="3.40.50.720:FF:000009">
    <property type="entry name" value="Fatty oxidation complex, alpha subunit"/>
    <property type="match status" value="1"/>
</dbReference>
<dbReference type="GO" id="GO:0016509">
    <property type="term" value="F:long-chain (3S)-3-hydroxyacyl-CoA dehydrogenase (NAD+) activity"/>
    <property type="evidence" value="ECO:0007669"/>
    <property type="project" value="TreeGrafter"/>
</dbReference>
<evidence type="ECO:0000256" key="7">
    <source>
        <dbReference type="ARBA" id="ARBA00023002"/>
    </source>
</evidence>
<dbReference type="EC" id="4.2.1.17" evidence="4"/>
<evidence type="ECO:0000259" key="14">
    <source>
        <dbReference type="Pfam" id="PF00725"/>
    </source>
</evidence>
<evidence type="ECO:0000259" key="15">
    <source>
        <dbReference type="Pfam" id="PF02737"/>
    </source>
</evidence>
<dbReference type="KEGG" id="hoh:Hoch_1660"/>
<dbReference type="eggNOG" id="COG1024">
    <property type="taxonomic scope" value="Bacteria"/>
</dbReference>
<name>D0LWW3_HALO1</name>
<keyword evidence="5" id="KW-0276">Fatty acid metabolism</keyword>
<feature type="compositionally biased region" description="Basic and acidic residues" evidence="13">
    <location>
        <begin position="702"/>
        <end position="711"/>
    </location>
</feature>
<dbReference type="GO" id="GO:0004300">
    <property type="term" value="F:enoyl-CoA hydratase activity"/>
    <property type="evidence" value="ECO:0007669"/>
    <property type="project" value="UniProtKB-EC"/>
</dbReference>
<evidence type="ECO:0000256" key="1">
    <source>
        <dbReference type="ARBA" id="ARBA00005005"/>
    </source>
</evidence>
<evidence type="ECO:0000256" key="5">
    <source>
        <dbReference type="ARBA" id="ARBA00022832"/>
    </source>
</evidence>
<dbReference type="InterPro" id="IPR036291">
    <property type="entry name" value="NAD(P)-bd_dom_sf"/>
</dbReference>
<dbReference type="Proteomes" id="UP000001880">
    <property type="component" value="Chromosome"/>
</dbReference>
<keyword evidence="17" id="KW-1185">Reference proteome</keyword>
<dbReference type="InterPro" id="IPR001753">
    <property type="entry name" value="Enoyl-CoA_hydra/iso"/>
</dbReference>
<dbReference type="PANTHER" id="PTHR43612">
    <property type="entry name" value="TRIFUNCTIONAL ENZYME SUBUNIT ALPHA"/>
    <property type="match status" value="1"/>
</dbReference>
<evidence type="ECO:0000256" key="3">
    <source>
        <dbReference type="ARBA" id="ARBA00008750"/>
    </source>
</evidence>
<dbReference type="CDD" id="cd06558">
    <property type="entry name" value="crotonase-like"/>
    <property type="match status" value="1"/>
</dbReference>
<dbReference type="AlphaFoldDB" id="D0LWW3"/>
<dbReference type="Gene3D" id="3.40.50.720">
    <property type="entry name" value="NAD(P)-binding Rossmann-like Domain"/>
    <property type="match status" value="1"/>
</dbReference>
<keyword evidence="6" id="KW-0442">Lipid degradation</keyword>
<evidence type="ECO:0000313" key="17">
    <source>
        <dbReference type="Proteomes" id="UP000001880"/>
    </source>
</evidence>
<evidence type="ECO:0000256" key="8">
    <source>
        <dbReference type="ARBA" id="ARBA00023027"/>
    </source>
</evidence>
<comment type="catalytic activity">
    <reaction evidence="12">
        <text>a (3S)-3-hydroxyacyl-CoA + NAD(+) = a 3-oxoacyl-CoA + NADH + H(+)</text>
        <dbReference type="Rhea" id="RHEA:22432"/>
        <dbReference type="ChEBI" id="CHEBI:15378"/>
        <dbReference type="ChEBI" id="CHEBI:57318"/>
        <dbReference type="ChEBI" id="CHEBI:57540"/>
        <dbReference type="ChEBI" id="CHEBI:57945"/>
        <dbReference type="ChEBI" id="CHEBI:90726"/>
        <dbReference type="EC" id="1.1.1.35"/>
    </reaction>
</comment>
<dbReference type="InterPro" id="IPR006176">
    <property type="entry name" value="3-OHacyl-CoA_DH_NAD-bd"/>
</dbReference>
<dbReference type="Pfam" id="PF02737">
    <property type="entry name" value="3HCDH_N"/>
    <property type="match status" value="1"/>
</dbReference>
<dbReference type="HOGENOM" id="CLU_009834_16_3_7"/>
<accession>D0LWW3</accession>
<dbReference type="NCBIfam" id="NF008727">
    <property type="entry name" value="PRK11730.1"/>
    <property type="match status" value="1"/>
</dbReference>
<dbReference type="SUPFAM" id="SSF48179">
    <property type="entry name" value="6-phosphogluconate dehydrogenase C-terminal domain-like"/>
    <property type="match status" value="2"/>
</dbReference>
<evidence type="ECO:0000256" key="11">
    <source>
        <dbReference type="ARBA" id="ARBA00023268"/>
    </source>
</evidence>
<dbReference type="UniPathway" id="UPA00659"/>
<sequence length="722" mass="76411">MFQGQSLRVTRISDHFAEICFDREGEAINKLDKRTVDELGTAVSSIADDGDVRGVLITSAKKVFIVGADITEFGALFALPVERLVATNSASNSTLTALESLPVPCVVALGGVALGGGLELALAADFRVMSTAAQVGLPEVQLGLFPGFGGTVRLPRIAGAAVAIEWITSGASAGAEAALAAGVVDEVCAPEKLRERALTLLRTAVAGERDWHARRRAKDAPLPLKDDERAALFGAAREQVARRAPKHQPAAMSALEAMARAATAERTRALEIEARAFAEVAKTQAADALVQTFLSGQQVKKITRGYRELAAPVARAAVLGAGIMGGGIAYTSALRGVRVILKDIAQAQLERGMDEARGLLGKRVKRGKMNQEQADAVLGAITPQLDYTDFDQVDVVVEAVSESLALKHQVLAEVEAQVREGAILASNTSSLRIDELAPALARPENLVGMHFFNPVPAMPLVEIIRGSRTSPAALATVVGYAEAMGKTPIVVADGPGFLVNRVLTPYMQAFAKLVADGADFVQVDAAMEAFGWPMGPAYLNDVVGMDTAVHVAEIIIAGFPERMARMAPDPLALMVERGRLGQKSGLGFYRYQAGAGGRPEKSVAEDSRALLAALQEEGSSTVTDGEIVERMMLPMIFEAAQCLEEGVVGSAPELDLAMLLGVGFPAYLGGPLKYADWLGARELLARAQRYAHLGPQYTPPRSVRDMAEGGKRFYPRPSATAS</sequence>
<dbReference type="InterPro" id="IPR008927">
    <property type="entry name" value="6-PGluconate_DH-like_C_sf"/>
</dbReference>
<dbReference type="OrthoDB" id="9771883at2"/>
<dbReference type="SUPFAM" id="SSF51735">
    <property type="entry name" value="NAD(P)-binding Rossmann-fold domains"/>
    <property type="match status" value="1"/>
</dbReference>
<evidence type="ECO:0000256" key="9">
    <source>
        <dbReference type="ARBA" id="ARBA00023098"/>
    </source>
</evidence>
<comment type="similarity">
    <text evidence="2">In the central section; belongs to the 3-hydroxyacyl-CoA dehydrogenase family.</text>
</comment>
<comment type="similarity">
    <text evidence="3">In the N-terminal section; belongs to the enoyl-CoA hydratase/isomerase family.</text>
</comment>
<evidence type="ECO:0000256" key="6">
    <source>
        <dbReference type="ARBA" id="ARBA00022963"/>
    </source>
</evidence>
<dbReference type="Gene3D" id="1.10.1040.50">
    <property type="match status" value="1"/>
</dbReference>
<gene>
    <name evidence="16" type="ordered locus">Hoch_1660</name>
</gene>
<dbReference type="RefSeq" id="WP_012826818.1">
    <property type="nucleotide sequence ID" value="NC_013440.1"/>
</dbReference>
<dbReference type="Pfam" id="PF00378">
    <property type="entry name" value="ECH_1"/>
    <property type="match status" value="1"/>
</dbReference>
<dbReference type="PANTHER" id="PTHR43612:SF3">
    <property type="entry name" value="TRIFUNCTIONAL ENZYME SUBUNIT ALPHA, MITOCHONDRIAL"/>
    <property type="match status" value="1"/>
</dbReference>
<dbReference type="InterPro" id="IPR050136">
    <property type="entry name" value="FA_oxidation_alpha_subunit"/>
</dbReference>
<dbReference type="InterPro" id="IPR029045">
    <property type="entry name" value="ClpP/crotonase-like_dom_sf"/>
</dbReference>